<gene>
    <name evidence="1" type="ORF">DB32_001719</name>
</gene>
<dbReference type="AlphaFoldDB" id="A0A0F6YGE2"/>
<protein>
    <submittedName>
        <fullName evidence="1">Uncharacterized protein</fullName>
    </submittedName>
</protein>
<dbReference type="Proteomes" id="UP000034883">
    <property type="component" value="Chromosome"/>
</dbReference>
<organism evidence="1 2">
    <name type="scientific">Sandaracinus amylolyticus</name>
    <dbReference type="NCBI Taxonomy" id="927083"/>
    <lineage>
        <taxon>Bacteria</taxon>
        <taxon>Pseudomonadati</taxon>
        <taxon>Myxococcota</taxon>
        <taxon>Polyangia</taxon>
        <taxon>Polyangiales</taxon>
        <taxon>Sandaracinaceae</taxon>
        <taxon>Sandaracinus</taxon>
    </lineage>
</organism>
<accession>A0A0F6YGE2</accession>
<evidence type="ECO:0000313" key="2">
    <source>
        <dbReference type="Proteomes" id="UP000034883"/>
    </source>
</evidence>
<proteinExistence type="predicted"/>
<keyword evidence="2" id="KW-1185">Reference proteome</keyword>
<dbReference type="KEGG" id="samy:DB32_001719"/>
<evidence type="ECO:0000313" key="1">
    <source>
        <dbReference type="EMBL" id="AKF04570.1"/>
    </source>
</evidence>
<dbReference type="RefSeq" id="WP_053231897.1">
    <property type="nucleotide sequence ID" value="NZ_CP011125.1"/>
</dbReference>
<reference evidence="1 2" key="1">
    <citation type="submission" date="2015-03" db="EMBL/GenBank/DDBJ databases">
        <title>Genome assembly of Sandaracinus amylolyticus DSM 53668.</title>
        <authorList>
            <person name="Sharma G."/>
            <person name="Subramanian S."/>
        </authorList>
    </citation>
    <scope>NUCLEOTIDE SEQUENCE [LARGE SCALE GENOMIC DNA]</scope>
    <source>
        <strain evidence="1 2">DSM 53668</strain>
    </source>
</reference>
<sequence length="379" mass="41912">MSRVPFSTFVFRGKRFEDAAMPLEVLVELETYRELVLAVAMSLFRQENPDRVRLPKNFAESLRLVLGSQERGSTVPNVERVLRPRNEMLPGVESPLDLFDRAADIVRVAFEQAAHDSRPTVVSAALIPRMLAFGKTLRDDESVIIAPPGGREGPVVDRKLRRRLQQEVGGPYEEAVELVGRVRAADRDREGFRLRTLDGRAVHVVSTGPLFETALDSLAEESVVRVRGTGVYDPSGALLRVIGAADVTLAEEGDEGCSISIVEQISRLRELGDGWLDGEGKALDPTALDRAGGLLRALVEPDGLPTPYLYPKPECDLQAEWSLAGVEVAVVFDLVAWTAHCLLTSLDSDDFEELEIDLKQPGAELRLGRQLERWLRGER</sequence>
<dbReference type="EMBL" id="CP011125">
    <property type="protein sequence ID" value="AKF04570.1"/>
    <property type="molecule type" value="Genomic_DNA"/>
</dbReference>
<name>A0A0F6YGE2_9BACT</name>
<dbReference type="OrthoDB" id="5499503at2"/>